<proteinExistence type="predicted"/>
<name>A0A450TTJ2_9GAMM</name>
<dbReference type="AlphaFoldDB" id="A0A450TTJ2"/>
<accession>A0A450TTJ2</accession>
<evidence type="ECO:0000313" key="1">
    <source>
        <dbReference type="EMBL" id="VFJ71994.1"/>
    </source>
</evidence>
<sequence>MRFALPAIRHGRPGFRALADLWAGAEHLLFDDIEIDMGQVNWFDADMCAAFGAILYRLGSNTNAIRLVNIQPGVGNILSRNGFLGHYGRENIPDHRGTTLPYQDGVKVVATSHVIPAGNAGTQGQGWQK</sequence>
<gene>
    <name evidence="1" type="ORF">BECKFW1821C_GA0114237_10306</name>
</gene>
<reference evidence="1" key="1">
    <citation type="submission" date="2019-02" db="EMBL/GenBank/DDBJ databases">
        <authorList>
            <person name="Gruber-Vodicka R. H."/>
            <person name="Seah K. B. B."/>
        </authorList>
    </citation>
    <scope>NUCLEOTIDE SEQUENCE</scope>
    <source>
        <strain evidence="1">BECK_BZ131</strain>
    </source>
</reference>
<organism evidence="1">
    <name type="scientific">Candidatus Kentrum sp. FW</name>
    <dbReference type="NCBI Taxonomy" id="2126338"/>
    <lineage>
        <taxon>Bacteria</taxon>
        <taxon>Pseudomonadati</taxon>
        <taxon>Pseudomonadota</taxon>
        <taxon>Gammaproteobacteria</taxon>
        <taxon>Candidatus Kentrum</taxon>
    </lineage>
</organism>
<evidence type="ECO:0008006" key="2">
    <source>
        <dbReference type="Google" id="ProtNLM"/>
    </source>
</evidence>
<dbReference type="EMBL" id="CAADFE010000030">
    <property type="protein sequence ID" value="VFJ71994.1"/>
    <property type="molecule type" value="Genomic_DNA"/>
</dbReference>
<protein>
    <recommendedName>
        <fullName evidence="2">STAS domain-containing protein</fullName>
    </recommendedName>
</protein>